<dbReference type="SUPFAM" id="SSF90123">
    <property type="entry name" value="ABC transporter transmembrane region"/>
    <property type="match status" value="2"/>
</dbReference>
<feature type="transmembrane region" description="Helical" evidence="11">
    <location>
        <begin position="906"/>
        <end position="924"/>
    </location>
</feature>
<dbReference type="SUPFAM" id="SSF52540">
    <property type="entry name" value="P-loop containing nucleoside triphosphate hydrolases"/>
    <property type="match status" value="3"/>
</dbReference>
<feature type="region of interest" description="Disordered" evidence="10">
    <location>
        <begin position="19"/>
        <end position="45"/>
    </location>
</feature>
<dbReference type="GO" id="GO:0015421">
    <property type="term" value="F:ABC-type oligopeptide transporter activity"/>
    <property type="evidence" value="ECO:0007669"/>
    <property type="project" value="TreeGrafter"/>
</dbReference>
<feature type="transmembrane region" description="Helical" evidence="11">
    <location>
        <begin position="802"/>
        <end position="835"/>
    </location>
</feature>
<keyword evidence="4 11" id="KW-0812">Transmembrane</keyword>
<evidence type="ECO:0000256" key="6">
    <source>
        <dbReference type="ARBA" id="ARBA00022741"/>
    </source>
</evidence>
<organism evidence="14 15">
    <name type="scientific">Venturia nashicola</name>
    <dbReference type="NCBI Taxonomy" id="86259"/>
    <lineage>
        <taxon>Eukaryota</taxon>
        <taxon>Fungi</taxon>
        <taxon>Dikarya</taxon>
        <taxon>Ascomycota</taxon>
        <taxon>Pezizomycotina</taxon>
        <taxon>Dothideomycetes</taxon>
        <taxon>Pleosporomycetidae</taxon>
        <taxon>Venturiales</taxon>
        <taxon>Venturiaceae</taxon>
        <taxon>Venturia</taxon>
    </lineage>
</organism>
<dbReference type="Proteomes" id="UP000298493">
    <property type="component" value="Unassembled WGS sequence"/>
</dbReference>
<feature type="transmembrane region" description="Helical" evidence="11">
    <location>
        <begin position="757"/>
        <end position="782"/>
    </location>
</feature>
<dbReference type="PROSITE" id="PS50929">
    <property type="entry name" value="ABC_TM1F"/>
    <property type="match status" value="2"/>
</dbReference>
<dbReference type="InterPro" id="IPR036640">
    <property type="entry name" value="ABC1_TM_sf"/>
</dbReference>
<accession>A0A4Z1NT98</accession>
<feature type="transmembrane region" description="Helical" evidence="11">
    <location>
        <begin position="880"/>
        <end position="900"/>
    </location>
</feature>
<feature type="transmembrane region" description="Helical" evidence="11">
    <location>
        <begin position="344"/>
        <end position="363"/>
    </location>
</feature>
<comment type="caution">
    <text evidence="14">The sequence shown here is derived from an EMBL/GenBank/DDBJ whole genome shotgun (WGS) entry which is preliminary data.</text>
</comment>
<sequence length="1326" mass="145622">MGKDDFAKVTTESILLEELGPERAGSVHTTLDDGDKKDAGKKEEAPPAKMGDFFRVLRFGTKFDWFMIGLCFFSALASGIAMPLMFLVFGRMVGDFTAYFNTTPPITIGNFTFKPDVPTKAEFVAEVNKNALYMTYLGLARFVLSYIAFLSIRISGLRISARLRLAYLKALFLQPVDTIDETSPGVIASRLTTNCNTIENGISQQFSFALQAISFTLGLYIVSFAKSFLLTLVASASLPIALIAYAFALPLLNKYYYKGETVKDEASTLAFEMFESIRIVVAFGAEGRLGTKHQEILRRAQKFDRKQAPLMGLLMAPMFLAVYATFALSFWFGIKQYMNGRIEGIATIIVYASTPSFCLLFPITQIIRAAAASAEIFHVLDAKVPDITGFKDPDVSVAEDVVFKNVSFSYPSRPDTTILDGLSVSFEAGKTTAIVGPSGSGKSTVVGLLERWYNPTPPSPRSARSSYSWLKNDEEELEFPDKIEKGMPRVESSSSSKQSGIFIGDTRLSDIDVKWWRSNVGLVQQEPFLFNDTIFNNVANGLSGTKWEHSPAEMKSLMVEWACKEAFADEFIQKLPLGYDTMVGKSGMKMSGGQRQRIAIARAIVKEPQILILDEATSAIDVRTEKIVQKALDRVSKSRTTITIAHRLSTIKKADKIVVLRAGQLVEQGTHEQLLCDEDGVYSGFVRAQNVEMGDNDDQDIEEDEITIDEHAQVPTVSPGLLSSSPAEFTQKAEKEGKAKGCMRSLGVLIYEQRKNWWLYLLTLIGVLGGGATYPVQAYFFAKVVETFTLARAQLVSRGNFWALMFGIQAVVVGLAFLCLGWAASLVSTVVSTFYRQECLENMVRKRIPYFDREENSPGALAARLSTDASHLQQLLGTEMGMSLVGVLSIVGSIIISFVFGWKLSLVGIGIVMPIILAAGYWRVSLESSNEKLNAVVFAETSQFGAEAIAGFRTVTALTMEEHIEDRFEELLSAHAEKALKKAKWATLVFAFSDSADLLCQALVFWYGGMLLANREYSVVNFFVIYMAVTQSTLAAGMWFSFSPNIVEATAAANRILSCRLSPAEREQQSRKMPTNDGPAGIEFKDVSFSYTDRDTTVLDRINLKIEPGQFAAFVGASGSGKSTMISLLERFYEPTSGKILFDGENIAEVDAASYRKNLSIVAQESTLYQGTIRENIALSVPESEATDAAITAACTSAQIHTFITSLPNGYATQIGSKGIALSGGQRQRLALARALLRKPQLLLLDESTSNLDSESERQVQQAIEKAARGGRRTIIAVAHRLATIQNADVIFVLGSGGVLERGGHRELLALRGVYYGMCQSQALDR</sequence>
<dbReference type="GO" id="GO:0090374">
    <property type="term" value="P:oligopeptide export from mitochondrion"/>
    <property type="evidence" value="ECO:0007669"/>
    <property type="project" value="TreeGrafter"/>
</dbReference>
<feature type="domain" description="ABC transmembrane type-1" evidence="13">
    <location>
        <begin position="70"/>
        <end position="342"/>
    </location>
</feature>
<evidence type="ECO:0000256" key="5">
    <source>
        <dbReference type="ARBA" id="ARBA00022737"/>
    </source>
</evidence>
<feature type="domain" description="ABC transmembrane type-1" evidence="13">
    <location>
        <begin position="761"/>
        <end position="1048"/>
    </location>
</feature>
<dbReference type="PANTHER" id="PTHR43394:SF11">
    <property type="entry name" value="ATP-BINDING CASSETTE TRANSPORTER"/>
    <property type="match status" value="1"/>
</dbReference>
<reference evidence="14 15" key="1">
    <citation type="submission" date="2019-04" db="EMBL/GenBank/DDBJ databases">
        <title>High contiguity whole genome sequence and gene annotation resource for two Venturia nashicola isolates.</title>
        <authorList>
            <person name="Prokchorchik M."/>
            <person name="Won K."/>
            <person name="Lee Y."/>
            <person name="Choi E.D."/>
            <person name="Segonzac C."/>
            <person name="Sohn K.H."/>
        </authorList>
    </citation>
    <scope>NUCLEOTIDE SEQUENCE [LARGE SCALE GENOMIC DNA]</scope>
    <source>
        <strain evidence="14 15">PRI2</strain>
    </source>
</reference>
<dbReference type="GO" id="GO:0016887">
    <property type="term" value="F:ATP hydrolysis activity"/>
    <property type="evidence" value="ECO:0007669"/>
    <property type="project" value="InterPro"/>
</dbReference>
<dbReference type="CDD" id="cd18577">
    <property type="entry name" value="ABC_6TM_Pgp_ABCB1_D1_like"/>
    <property type="match status" value="1"/>
</dbReference>
<evidence type="ECO:0000256" key="11">
    <source>
        <dbReference type="SAM" id="Phobius"/>
    </source>
</evidence>
<feature type="transmembrane region" description="Helical" evidence="11">
    <location>
        <begin position="65"/>
        <end position="89"/>
    </location>
</feature>
<protein>
    <submittedName>
        <fullName evidence="14">P-loop containing nucleoside triphosphate hydrolase protein</fullName>
    </submittedName>
</protein>
<comment type="subcellular location">
    <subcellularLocation>
        <location evidence="1">Membrane</location>
        <topology evidence="1">Multi-pass membrane protein</topology>
    </subcellularLocation>
</comment>
<dbReference type="Pfam" id="PF00664">
    <property type="entry name" value="ABC_membrane"/>
    <property type="match status" value="2"/>
</dbReference>
<dbReference type="Gene3D" id="1.20.1560.10">
    <property type="entry name" value="ABC transporter type 1, transmembrane domain"/>
    <property type="match status" value="1"/>
</dbReference>
<evidence type="ECO:0000256" key="3">
    <source>
        <dbReference type="ARBA" id="ARBA00022448"/>
    </source>
</evidence>
<evidence type="ECO:0000256" key="4">
    <source>
        <dbReference type="ARBA" id="ARBA00022692"/>
    </source>
</evidence>
<dbReference type="InterPro" id="IPR017871">
    <property type="entry name" value="ABC_transporter-like_CS"/>
</dbReference>
<dbReference type="Gene3D" id="3.40.50.300">
    <property type="entry name" value="P-loop containing nucleotide triphosphate hydrolases"/>
    <property type="match status" value="2"/>
</dbReference>
<dbReference type="InterPro" id="IPR011527">
    <property type="entry name" value="ABC1_TM_dom"/>
</dbReference>
<keyword evidence="8 11" id="KW-1133">Transmembrane helix</keyword>
<dbReference type="SMART" id="SM00382">
    <property type="entry name" value="AAA"/>
    <property type="match status" value="2"/>
</dbReference>
<dbReference type="GO" id="GO:0005524">
    <property type="term" value="F:ATP binding"/>
    <property type="evidence" value="ECO:0007669"/>
    <property type="project" value="UniProtKB-KW"/>
</dbReference>
<proteinExistence type="inferred from homology"/>
<feature type="domain" description="ABC transporter" evidence="12">
    <location>
        <begin position="1082"/>
        <end position="1321"/>
    </location>
</feature>
<comment type="similarity">
    <text evidence="2">Belongs to the ABC transporter superfamily. ABCB family. Multidrug resistance exporter (TC 3.A.1.201) subfamily.</text>
</comment>
<evidence type="ECO:0000259" key="12">
    <source>
        <dbReference type="PROSITE" id="PS50893"/>
    </source>
</evidence>
<keyword evidence="14" id="KW-0378">Hydrolase</keyword>
<evidence type="ECO:0000256" key="10">
    <source>
        <dbReference type="SAM" id="MobiDB-lite"/>
    </source>
</evidence>
<evidence type="ECO:0000256" key="7">
    <source>
        <dbReference type="ARBA" id="ARBA00022840"/>
    </source>
</evidence>
<dbReference type="Pfam" id="PF00005">
    <property type="entry name" value="ABC_tran"/>
    <property type="match status" value="3"/>
</dbReference>
<dbReference type="InterPro" id="IPR027417">
    <property type="entry name" value="P-loop_NTPase"/>
</dbReference>
<feature type="transmembrane region" description="Helical" evidence="11">
    <location>
        <begin position="133"/>
        <end position="154"/>
    </location>
</feature>
<evidence type="ECO:0000256" key="8">
    <source>
        <dbReference type="ARBA" id="ARBA00022989"/>
    </source>
</evidence>
<keyword evidence="9 11" id="KW-0472">Membrane</keyword>
<dbReference type="PROSITE" id="PS50893">
    <property type="entry name" value="ABC_TRANSPORTER_2"/>
    <property type="match status" value="2"/>
</dbReference>
<dbReference type="PROSITE" id="PS00211">
    <property type="entry name" value="ABC_TRANSPORTER_1"/>
    <property type="match status" value="2"/>
</dbReference>
<feature type="transmembrane region" description="Helical" evidence="11">
    <location>
        <begin position="228"/>
        <end position="248"/>
    </location>
</feature>
<evidence type="ECO:0000256" key="9">
    <source>
        <dbReference type="ARBA" id="ARBA00023136"/>
    </source>
</evidence>
<evidence type="ECO:0000256" key="2">
    <source>
        <dbReference type="ARBA" id="ARBA00007577"/>
    </source>
</evidence>
<dbReference type="FunFam" id="3.40.50.300:FF:000913">
    <property type="entry name" value="ABC multidrug transporter SitT"/>
    <property type="match status" value="1"/>
</dbReference>
<dbReference type="STRING" id="86259.A0A4Z1NT98"/>
<feature type="transmembrane region" description="Helical" evidence="11">
    <location>
        <begin position="1019"/>
        <end position="1040"/>
    </location>
</feature>
<keyword evidence="3" id="KW-0813">Transport</keyword>
<feature type="transmembrane region" description="Helical" evidence="11">
    <location>
        <begin position="985"/>
        <end position="1007"/>
    </location>
</feature>
<dbReference type="CDD" id="cd18578">
    <property type="entry name" value="ABC_6TM_Pgp_ABCB1_D2_like"/>
    <property type="match status" value="1"/>
</dbReference>
<evidence type="ECO:0000259" key="13">
    <source>
        <dbReference type="PROSITE" id="PS50929"/>
    </source>
</evidence>
<feature type="compositionally biased region" description="Basic and acidic residues" evidence="10">
    <location>
        <begin position="30"/>
        <end position="45"/>
    </location>
</feature>
<evidence type="ECO:0000256" key="1">
    <source>
        <dbReference type="ARBA" id="ARBA00004141"/>
    </source>
</evidence>
<keyword evidence="5" id="KW-0677">Repeat</keyword>
<dbReference type="GO" id="GO:0005743">
    <property type="term" value="C:mitochondrial inner membrane"/>
    <property type="evidence" value="ECO:0007669"/>
    <property type="project" value="TreeGrafter"/>
</dbReference>
<name>A0A4Z1NT98_9PEZI</name>
<evidence type="ECO:0000313" key="14">
    <source>
        <dbReference type="EMBL" id="TID18986.1"/>
    </source>
</evidence>
<dbReference type="InterPro" id="IPR003439">
    <property type="entry name" value="ABC_transporter-like_ATP-bd"/>
</dbReference>
<feature type="transmembrane region" description="Helical" evidence="11">
    <location>
        <begin position="308"/>
        <end position="332"/>
    </location>
</feature>
<keyword evidence="6" id="KW-0547">Nucleotide-binding</keyword>
<gene>
    <name evidence="14" type="ORF">E6O75_ATG06107</name>
</gene>
<dbReference type="InterPro" id="IPR003593">
    <property type="entry name" value="AAA+_ATPase"/>
</dbReference>
<keyword evidence="7" id="KW-0067">ATP-binding</keyword>
<evidence type="ECO:0000313" key="15">
    <source>
        <dbReference type="Proteomes" id="UP000298493"/>
    </source>
</evidence>
<dbReference type="PANTHER" id="PTHR43394">
    <property type="entry name" value="ATP-DEPENDENT PERMEASE MDL1, MITOCHONDRIAL"/>
    <property type="match status" value="1"/>
</dbReference>
<dbReference type="FunFam" id="1.20.1560.10:FF:000057">
    <property type="entry name" value="ABC multidrug transporter SitT"/>
    <property type="match status" value="1"/>
</dbReference>
<dbReference type="EMBL" id="SNSC02000013">
    <property type="protein sequence ID" value="TID18986.1"/>
    <property type="molecule type" value="Genomic_DNA"/>
</dbReference>
<keyword evidence="15" id="KW-1185">Reference proteome</keyword>
<feature type="domain" description="ABC transporter" evidence="12">
    <location>
        <begin position="401"/>
        <end position="687"/>
    </location>
</feature>
<dbReference type="InterPro" id="IPR039421">
    <property type="entry name" value="Type_1_exporter"/>
</dbReference>